<proteinExistence type="predicted"/>
<feature type="compositionally biased region" description="Basic and acidic residues" evidence="1">
    <location>
        <begin position="1"/>
        <end position="19"/>
    </location>
</feature>
<gene>
    <name evidence="2" type="ORF">DICVIV_00528</name>
</gene>
<dbReference type="AlphaFoldDB" id="A0A0D8YAM2"/>
<reference evidence="2 3" key="1">
    <citation type="submission" date="2013-11" db="EMBL/GenBank/DDBJ databases">
        <title>Draft genome of the bovine lungworm Dictyocaulus viviparus.</title>
        <authorList>
            <person name="Mitreva M."/>
        </authorList>
    </citation>
    <scope>NUCLEOTIDE SEQUENCE [LARGE SCALE GENOMIC DNA]</scope>
    <source>
        <strain evidence="2 3">HannoverDv2000</strain>
    </source>
</reference>
<keyword evidence="3" id="KW-1185">Reference proteome</keyword>
<name>A0A0D8YAM2_DICVI</name>
<feature type="region of interest" description="Disordered" evidence="1">
    <location>
        <begin position="34"/>
        <end position="77"/>
    </location>
</feature>
<evidence type="ECO:0000256" key="1">
    <source>
        <dbReference type="SAM" id="MobiDB-lite"/>
    </source>
</evidence>
<accession>A0A0D8YAM2</accession>
<feature type="region of interest" description="Disordered" evidence="1">
    <location>
        <begin position="1"/>
        <end position="20"/>
    </location>
</feature>
<feature type="compositionally biased region" description="Basic and acidic residues" evidence="1">
    <location>
        <begin position="63"/>
        <end position="77"/>
    </location>
</feature>
<reference evidence="3" key="2">
    <citation type="journal article" date="2016" name="Sci. Rep.">
        <title>Dictyocaulus viviparus genome, variome and transcriptome elucidate lungworm biology and support future intervention.</title>
        <authorList>
            <person name="McNulty S.N."/>
            <person name="Strube C."/>
            <person name="Rosa B.A."/>
            <person name="Martin J.C."/>
            <person name="Tyagi R."/>
            <person name="Choi Y.J."/>
            <person name="Wang Q."/>
            <person name="Hallsworth Pepin K."/>
            <person name="Zhang X."/>
            <person name="Ozersky P."/>
            <person name="Wilson R.K."/>
            <person name="Sternberg P.W."/>
            <person name="Gasser R.B."/>
            <person name="Mitreva M."/>
        </authorList>
    </citation>
    <scope>NUCLEOTIDE SEQUENCE [LARGE SCALE GENOMIC DNA]</scope>
    <source>
        <strain evidence="3">HannoverDv2000</strain>
    </source>
</reference>
<sequence>MNVDAGEIKNERNKDEKKSIAGYVSNRRTGYFLSHAHTQPHPHRLTHSLDRRNRNGRSSNVRASREEGWERVTLYDR</sequence>
<organism evidence="2 3">
    <name type="scientific">Dictyocaulus viviparus</name>
    <name type="common">Bovine lungworm</name>
    <dbReference type="NCBI Taxonomy" id="29172"/>
    <lineage>
        <taxon>Eukaryota</taxon>
        <taxon>Metazoa</taxon>
        <taxon>Ecdysozoa</taxon>
        <taxon>Nematoda</taxon>
        <taxon>Chromadorea</taxon>
        <taxon>Rhabditida</taxon>
        <taxon>Rhabditina</taxon>
        <taxon>Rhabditomorpha</taxon>
        <taxon>Strongyloidea</taxon>
        <taxon>Metastrongylidae</taxon>
        <taxon>Dictyocaulus</taxon>
    </lineage>
</organism>
<evidence type="ECO:0000313" key="2">
    <source>
        <dbReference type="EMBL" id="KJH53217.1"/>
    </source>
</evidence>
<protein>
    <submittedName>
        <fullName evidence="2">Uncharacterized protein</fullName>
    </submittedName>
</protein>
<dbReference type="Proteomes" id="UP000053766">
    <property type="component" value="Unassembled WGS sequence"/>
</dbReference>
<evidence type="ECO:0000313" key="3">
    <source>
        <dbReference type="Proteomes" id="UP000053766"/>
    </source>
</evidence>
<dbReference type="EMBL" id="KN716154">
    <property type="protein sequence ID" value="KJH53217.1"/>
    <property type="molecule type" value="Genomic_DNA"/>
</dbReference>